<sequence length="1108" mass="123310">MDGLSAAANVIAVVELSANVIRHCVQYAQDIKHAKDDKARLSQEATRLHLALKNADDLLNGPQGARLKGSRALFVATRNSEAKLRRLDEVLVCGQSTKSGRNASLDAMKWPFQSKEVEALIHDLRRCTEAISSVLQVDQTAIILDIDRKTALDRLPVAEGASYDSRAEEHSPTCLQNTRVDLLRQIQEWAKDPNAKAIFWLNGMAGTGKSTISRTVAQSFVSSGCLGASFFFKRGEADRGSLAKFFTTLAAQLAEREPAIAPHIKAAIDVDPHIAGKAVREQFERLIMQPLENTPQDARRSVPLVVIVDALDECDRDEDVKLLINLFSCTKDLQFPKLRILVTSRPELPIRLGFHAVKGTYQDCILHEIPSGVIEHDISSFFDHELAKIKTEYNSSVSKDRHLPLDWPGEENVHRLVKMAVPLFIFATTVCRFLSDRRFGNPNKQLREILQLQRESQISQLSATYLPVLNRLIDGLENWQRDDLIERFRHIVGSIVVLGNPLSIPALGRLLNIQKETIEGQLDLLHSVLSIPPSEQSPVRMLHLSFRDFLVDPRKRAEHLLWVDEKHVHNQLAVHCLDVMNKCLETDICMLVQPGTDRASISSQEISSHIFPEVQYACLYWVYHIQQADMCVDSKGPVYKFLLQHFLHWLEVLSLVGRASESLTIIKDLQALEGSGMLVDFLQDAQRFILTNISTIDSVPLQIYSSVLAFTPKNSAVRNAFFQDHQIPKWISYAPEPEDNWDLCQQILEGHTDLVTSVAFSHDSTLVASASYDKTIRLWRIDDGTCIQELKDHTGPVLSVAFSHDSTLVASASYYEGIRLWCIDDGTCVQELKGHTGPVSSVAFSHDSTLVASASYDKTIRLWSIDDGTCIQELKGHTNGGHMGLVSSVAFSHDSTLVASASYDKTIRLWSIDDSACIQELKGHTDLVTSVAFSHDSTLVASASYDKTIRLWRIDDGTCIQELKGHTDGVLSVAFSHDSTLVASASYDKTIRLWCVDDGTCIQEVAGISSSQLQFDLKNSCLLTDAGAISIKSPVLSPEITTMHFTNCLSGIGISEDKCWITWQGKRLLWLPAPFRPTCSKVSGLSVIIGCNSGRVIIIRFVDLWLLN</sequence>
<feature type="repeat" description="WD" evidence="3">
    <location>
        <begin position="790"/>
        <end position="831"/>
    </location>
</feature>
<dbReference type="InterPro" id="IPR001680">
    <property type="entry name" value="WD40_rpt"/>
</dbReference>
<evidence type="ECO:0000313" key="5">
    <source>
        <dbReference type="EMBL" id="KAH7151964.1"/>
    </source>
</evidence>
<dbReference type="CDD" id="cd00200">
    <property type="entry name" value="WD40"/>
    <property type="match status" value="1"/>
</dbReference>
<organism evidence="5 6">
    <name type="scientific">Dactylonectria estremocensis</name>
    <dbReference type="NCBI Taxonomy" id="1079267"/>
    <lineage>
        <taxon>Eukaryota</taxon>
        <taxon>Fungi</taxon>
        <taxon>Dikarya</taxon>
        <taxon>Ascomycota</taxon>
        <taxon>Pezizomycotina</taxon>
        <taxon>Sordariomycetes</taxon>
        <taxon>Hypocreomycetidae</taxon>
        <taxon>Hypocreales</taxon>
        <taxon>Nectriaceae</taxon>
        <taxon>Dactylonectria</taxon>
    </lineage>
</organism>
<feature type="domain" description="NACHT" evidence="4">
    <location>
        <begin position="197"/>
        <end position="346"/>
    </location>
</feature>
<evidence type="ECO:0000256" key="3">
    <source>
        <dbReference type="PROSITE-ProRule" id="PRU00221"/>
    </source>
</evidence>
<dbReference type="OrthoDB" id="674604at2759"/>
<dbReference type="SUPFAM" id="SSF50978">
    <property type="entry name" value="WD40 repeat-like"/>
    <property type="match status" value="1"/>
</dbReference>
<keyword evidence="1 3" id="KW-0853">WD repeat</keyword>
<dbReference type="AlphaFoldDB" id="A0A9P9JAX9"/>
<dbReference type="PROSITE" id="PS50837">
    <property type="entry name" value="NACHT"/>
    <property type="match status" value="1"/>
</dbReference>
<comment type="caution">
    <text evidence="5">The sequence shown here is derived from an EMBL/GenBank/DDBJ whole genome shotgun (WGS) entry which is preliminary data.</text>
</comment>
<gene>
    <name evidence="5" type="ORF">B0J13DRAFT_438166</name>
</gene>
<feature type="repeat" description="WD" evidence="3">
    <location>
        <begin position="832"/>
        <end position="873"/>
    </location>
</feature>
<dbReference type="SMART" id="SM00320">
    <property type="entry name" value="WD40"/>
    <property type="match status" value="6"/>
</dbReference>
<dbReference type="PROSITE" id="PS50294">
    <property type="entry name" value="WD_REPEATS_REGION"/>
    <property type="match status" value="6"/>
</dbReference>
<dbReference type="PRINTS" id="PR00320">
    <property type="entry name" value="GPROTEINBRPT"/>
</dbReference>
<reference evidence="5" key="1">
    <citation type="journal article" date="2021" name="Nat. Commun.">
        <title>Genetic determinants of endophytism in the Arabidopsis root mycobiome.</title>
        <authorList>
            <person name="Mesny F."/>
            <person name="Miyauchi S."/>
            <person name="Thiergart T."/>
            <person name="Pickel B."/>
            <person name="Atanasova L."/>
            <person name="Karlsson M."/>
            <person name="Huettel B."/>
            <person name="Barry K.W."/>
            <person name="Haridas S."/>
            <person name="Chen C."/>
            <person name="Bauer D."/>
            <person name="Andreopoulos W."/>
            <person name="Pangilinan J."/>
            <person name="LaButti K."/>
            <person name="Riley R."/>
            <person name="Lipzen A."/>
            <person name="Clum A."/>
            <person name="Drula E."/>
            <person name="Henrissat B."/>
            <person name="Kohler A."/>
            <person name="Grigoriev I.V."/>
            <person name="Martin F.M."/>
            <person name="Hacquard S."/>
        </authorList>
    </citation>
    <scope>NUCLEOTIDE SEQUENCE</scope>
    <source>
        <strain evidence="5">MPI-CAGE-AT-0021</strain>
    </source>
</reference>
<feature type="repeat" description="WD" evidence="3">
    <location>
        <begin position="748"/>
        <end position="789"/>
    </location>
</feature>
<dbReference type="EMBL" id="JAGMUU010000005">
    <property type="protein sequence ID" value="KAH7151964.1"/>
    <property type="molecule type" value="Genomic_DNA"/>
</dbReference>
<dbReference type="Proteomes" id="UP000717696">
    <property type="component" value="Unassembled WGS sequence"/>
</dbReference>
<dbReference type="InterPro" id="IPR036322">
    <property type="entry name" value="WD40_repeat_dom_sf"/>
</dbReference>
<dbReference type="InterPro" id="IPR007111">
    <property type="entry name" value="NACHT_NTPase"/>
</dbReference>
<dbReference type="Pfam" id="PF24883">
    <property type="entry name" value="NPHP3_N"/>
    <property type="match status" value="1"/>
</dbReference>
<dbReference type="PANTHER" id="PTHR19879">
    <property type="entry name" value="TRANSCRIPTION INITIATION FACTOR TFIID"/>
    <property type="match status" value="1"/>
</dbReference>
<dbReference type="Gene3D" id="3.40.50.300">
    <property type="entry name" value="P-loop containing nucleotide triphosphate hydrolases"/>
    <property type="match status" value="1"/>
</dbReference>
<feature type="repeat" description="WD" evidence="3">
    <location>
        <begin position="963"/>
        <end position="1004"/>
    </location>
</feature>
<dbReference type="SUPFAM" id="SSF52540">
    <property type="entry name" value="P-loop containing nucleoside triphosphate hydrolases"/>
    <property type="match status" value="1"/>
</dbReference>
<dbReference type="Gene3D" id="2.130.10.10">
    <property type="entry name" value="YVTN repeat-like/Quinoprotein amine dehydrogenase"/>
    <property type="match status" value="3"/>
</dbReference>
<dbReference type="Pfam" id="PF00400">
    <property type="entry name" value="WD40"/>
    <property type="match status" value="6"/>
</dbReference>
<accession>A0A9P9JAX9</accession>
<dbReference type="InterPro" id="IPR056884">
    <property type="entry name" value="NPHP3-like_N"/>
</dbReference>
<keyword evidence="2" id="KW-0677">Repeat</keyword>
<dbReference type="InterPro" id="IPR015943">
    <property type="entry name" value="WD40/YVTN_repeat-like_dom_sf"/>
</dbReference>
<dbReference type="PROSITE" id="PS50082">
    <property type="entry name" value="WD_REPEATS_2"/>
    <property type="match status" value="6"/>
</dbReference>
<dbReference type="InterPro" id="IPR027417">
    <property type="entry name" value="P-loop_NTPase"/>
</dbReference>
<dbReference type="InterPro" id="IPR020472">
    <property type="entry name" value="WD40_PAC1"/>
</dbReference>
<feature type="repeat" description="WD" evidence="3">
    <location>
        <begin position="921"/>
        <end position="962"/>
    </location>
</feature>
<feature type="repeat" description="WD" evidence="3">
    <location>
        <begin position="879"/>
        <end position="920"/>
    </location>
</feature>
<evidence type="ECO:0000313" key="6">
    <source>
        <dbReference type="Proteomes" id="UP000717696"/>
    </source>
</evidence>
<proteinExistence type="predicted"/>
<evidence type="ECO:0000256" key="1">
    <source>
        <dbReference type="ARBA" id="ARBA00022574"/>
    </source>
</evidence>
<evidence type="ECO:0000259" key="4">
    <source>
        <dbReference type="PROSITE" id="PS50837"/>
    </source>
</evidence>
<evidence type="ECO:0000256" key="2">
    <source>
        <dbReference type="ARBA" id="ARBA00022737"/>
    </source>
</evidence>
<name>A0A9P9JAX9_9HYPO</name>
<protein>
    <recommendedName>
        <fullName evidence="4">NACHT domain-containing protein</fullName>
    </recommendedName>
</protein>
<dbReference type="PANTHER" id="PTHR19879:SF9">
    <property type="entry name" value="TRANSCRIPTION INITIATION FACTOR TFIID SUBUNIT 5"/>
    <property type="match status" value="1"/>
</dbReference>
<keyword evidence="6" id="KW-1185">Reference proteome</keyword>